<dbReference type="GeneID" id="112286530"/>
<dbReference type="Pfam" id="PF00646">
    <property type="entry name" value="F-box"/>
    <property type="match status" value="1"/>
</dbReference>
<dbReference type="PaxDb" id="3218-PP1S370_10V6.1"/>
<dbReference type="Gramene" id="Pp3c9_6080V3.1">
    <property type="protein sequence ID" value="Pp3c9_6080V3.1"/>
    <property type="gene ID" value="Pp3c9_6080"/>
</dbReference>
<dbReference type="Gramene" id="Pp3c9_6080V3.2">
    <property type="protein sequence ID" value="Pp3c9_6080V3.2"/>
    <property type="gene ID" value="Pp3c9_6080"/>
</dbReference>
<organism evidence="2">
    <name type="scientific">Physcomitrium patens</name>
    <name type="common">Spreading-leaved earth moss</name>
    <name type="synonym">Physcomitrella patens</name>
    <dbReference type="NCBI Taxonomy" id="3218"/>
    <lineage>
        <taxon>Eukaryota</taxon>
        <taxon>Viridiplantae</taxon>
        <taxon>Streptophyta</taxon>
        <taxon>Embryophyta</taxon>
        <taxon>Bryophyta</taxon>
        <taxon>Bryophytina</taxon>
        <taxon>Bryopsida</taxon>
        <taxon>Funariidae</taxon>
        <taxon>Funariales</taxon>
        <taxon>Funariaceae</taxon>
        <taxon>Physcomitrium</taxon>
    </lineage>
</organism>
<dbReference type="EnsemblPlants" id="Pp3c9_6080V3.2">
    <property type="protein sequence ID" value="Pp3c9_6080V3.2"/>
    <property type="gene ID" value="Pp3c9_6080"/>
</dbReference>
<dbReference type="Pfam" id="PF07734">
    <property type="entry name" value="FBA_1"/>
    <property type="match status" value="1"/>
</dbReference>
<dbReference type="EMBL" id="ABEU02000009">
    <property type="protein sequence ID" value="PNR47888.1"/>
    <property type="molecule type" value="Genomic_DNA"/>
</dbReference>
<keyword evidence="4" id="KW-1185">Reference proteome</keyword>
<dbReference type="AlphaFoldDB" id="A9TY82"/>
<dbReference type="PANTHER" id="PTHR31672">
    <property type="entry name" value="BNACNNG10540D PROTEIN"/>
    <property type="match status" value="1"/>
</dbReference>
<dbReference type="Proteomes" id="UP000006727">
    <property type="component" value="Chromosome 9"/>
</dbReference>
<reference evidence="3" key="3">
    <citation type="submission" date="2020-12" db="UniProtKB">
        <authorList>
            <consortium name="EnsemblPlants"/>
        </authorList>
    </citation>
    <scope>IDENTIFICATION</scope>
</reference>
<reference evidence="2 4" key="1">
    <citation type="journal article" date="2008" name="Science">
        <title>The Physcomitrella genome reveals evolutionary insights into the conquest of land by plants.</title>
        <authorList>
            <person name="Rensing S."/>
            <person name="Lang D."/>
            <person name="Zimmer A."/>
            <person name="Terry A."/>
            <person name="Salamov A."/>
            <person name="Shapiro H."/>
            <person name="Nishiyama T."/>
            <person name="Perroud P.-F."/>
            <person name="Lindquist E."/>
            <person name="Kamisugi Y."/>
            <person name="Tanahashi T."/>
            <person name="Sakakibara K."/>
            <person name="Fujita T."/>
            <person name="Oishi K."/>
            <person name="Shin-I T."/>
            <person name="Kuroki Y."/>
            <person name="Toyoda A."/>
            <person name="Suzuki Y."/>
            <person name="Hashimoto A."/>
            <person name="Yamaguchi K."/>
            <person name="Sugano A."/>
            <person name="Kohara Y."/>
            <person name="Fujiyama A."/>
            <person name="Anterola A."/>
            <person name="Aoki S."/>
            <person name="Ashton N."/>
            <person name="Barbazuk W.B."/>
            <person name="Barker E."/>
            <person name="Bennetzen J."/>
            <person name="Bezanilla M."/>
            <person name="Blankenship R."/>
            <person name="Cho S.H."/>
            <person name="Dutcher S."/>
            <person name="Estelle M."/>
            <person name="Fawcett J.A."/>
            <person name="Gundlach H."/>
            <person name="Hanada K."/>
            <person name="Heyl A."/>
            <person name="Hicks K.A."/>
            <person name="Hugh J."/>
            <person name="Lohr M."/>
            <person name="Mayer K."/>
            <person name="Melkozernov A."/>
            <person name="Murata T."/>
            <person name="Nelson D."/>
            <person name="Pils B."/>
            <person name="Prigge M."/>
            <person name="Reiss B."/>
            <person name="Renner T."/>
            <person name="Rombauts S."/>
            <person name="Rushton P."/>
            <person name="Sanderfoot A."/>
            <person name="Schween G."/>
            <person name="Shiu S.-H."/>
            <person name="Stueber K."/>
            <person name="Theodoulou F.L."/>
            <person name="Tu H."/>
            <person name="Van de Peer Y."/>
            <person name="Verrier P.J."/>
            <person name="Waters E."/>
            <person name="Wood A."/>
            <person name="Yang L."/>
            <person name="Cove D."/>
            <person name="Cuming A."/>
            <person name="Hasebe M."/>
            <person name="Lucas S."/>
            <person name="Mishler D.B."/>
            <person name="Reski R."/>
            <person name="Grigoriev I."/>
            <person name="Quatrano R.S."/>
            <person name="Boore J.L."/>
        </authorList>
    </citation>
    <scope>NUCLEOTIDE SEQUENCE [LARGE SCALE GENOMIC DNA]</scope>
    <source>
        <strain evidence="3 4">cv. Gransden 2004</strain>
    </source>
</reference>
<proteinExistence type="predicted"/>
<dbReference type="InterPro" id="IPR036047">
    <property type="entry name" value="F-box-like_dom_sf"/>
</dbReference>
<dbReference type="InterPro" id="IPR050796">
    <property type="entry name" value="SCF_F-box_component"/>
</dbReference>
<dbReference type="SUPFAM" id="SSF117281">
    <property type="entry name" value="Kelch motif"/>
    <property type="match status" value="1"/>
</dbReference>
<reference evidence="2 4" key="2">
    <citation type="journal article" date="2018" name="Plant J.">
        <title>The Physcomitrella patens chromosome-scale assembly reveals moss genome structure and evolution.</title>
        <authorList>
            <person name="Lang D."/>
            <person name="Ullrich K.K."/>
            <person name="Murat F."/>
            <person name="Fuchs J."/>
            <person name="Jenkins J."/>
            <person name="Haas F.B."/>
            <person name="Piednoel M."/>
            <person name="Gundlach H."/>
            <person name="Van Bel M."/>
            <person name="Meyberg R."/>
            <person name="Vives C."/>
            <person name="Morata J."/>
            <person name="Symeonidi A."/>
            <person name="Hiss M."/>
            <person name="Muchero W."/>
            <person name="Kamisugi Y."/>
            <person name="Saleh O."/>
            <person name="Blanc G."/>
            <person name="Decker E.L."/>
            <person name="van Gessel N."/>
            <person name="Grimwood J."/>
            <person name="Hayes R.D."/>
            <person name="Graham S.W."/>
            <person name="Gunter L.E."/>
            <person name="McDaniel S.F."/>
            <person name="Hoernstein S.N.W."/>
            <person name="Larsson A."/>
            <person name="Li F.W."/>
            <person name="Perroud P.F."/>
            <person name="Phillips J."/>
            <person name="Ranjan P."/>
            <person name="Rokshar D.S."/>
            <person name="Rothfels C.J."/>
            <person name="Schneider L."/>
            <person name="Shu S."/>
            <person name="Stevenson D.W."/>
            <person name="Thummler F."/>
            <person name="Tillich M."/>
            <person name="Villarreal Aguilar J.C."/>
            <person name="Widiez T."/>
            <person name="Wong G.K."/>
            <person name="Wymore A."/>
            <person name="Zhang Y."/>
            <person name="Zimmer A.D."/>
            <person name="Quatrano R.S."/>
            <person name="Mayer K.F.X."/>
            <person name="Goodstein D."/>
            <person name="Casacuberta J.M."/>
            <person name="Vandepoele K."/>
            <person name="Reski R."/>
            <person name="Cuming A.C."/>
            <person name="Tuskan G.A."/>
            <person name="Maumus F."/>
            <person name="Salse J."/>
            <person name="Schmutz J."/>
            <person name="Rensing S.A."/>
        </authorList>
    </citation>
    <scope>NUCLEOTIDE SEQUENCE [LARGE SCALE GENOMIC DNA]</scope>
    <source>
        <strain evidence="3 4">cv. Gransden 2004</strain>
    </source>
</reference>
<evidence type="ECO:0000313" key="4">
    <source>
        <dbReference type="Proteomes" id="UP000006727"/>
    </source>
</evidence>
<dbReference type="Gene3D" id="2.120.10.80">
    <property type="entry name" value="Kelch-type beta propeller"/>
    <property type="match status" value="2"/>
</dbReference>
<evidence type="ECO:0000313" key="2">
    <source>
        <dbReference type="EMBL" id="PNR47888.1"/>
    </source>
</evidence>
<accession>A9TY82</accession>
<dbReference type="HOGENOM" id="CLU_038778_2_1_1"/>
<dbReference type="InterPro" id="IPR006527">
    <property type="entry name" value="F-box-assoc_dom_typ1"/>
</dbReference>
<evidence type="ECO:0000259" key="1">
    <source>
        <dbReference type="PROSITE" id="PS50181"/>
    </source>
</evidence>
<dbReference type="PANTHER" id="PTHR31672:SF2">
    <property type="entry name" value="F-BOX DOMAIN-CONTAINING PROTEIN"/>
    <property type="match status" value="1"/>
</dbReference>
<dbReference type="OrthoDB" id="1703411at2759"/>
<dbReference type="SMART" id="SM00256">
    <property type="entry name" value="FBOX"/>
    <property type="match status" value="1"/>
</dbReference>
<dbReference type="SUPFAM" id="SSF81383">
    <property type="entry name" value="F-box domain"/>
    <property type="match status" value="1"/>
</dbReference>
<dbReference type="EnsemblPlants" id="Pp3c9_6080V3.1">
    <property type="protein sequence ID" value="Pp3c9_6080V3.1"/>
    <property type="gene ID" value="Pp3c9_6080"/>
</dbReference>
<dbReference type="CDD" id="cd22157">
    <property type="entry name" value="F-box_AtFBW1-like"/>
    <property type="match status" value="1"/>
</dbReference>
<evidence type="ECO:0000313" key="3">
    <source>
        <dbReference type="EnsemblPlants" id="Pp3c9_6080V3.1"/>
    </source>
</evidence>
<dbReference type="InterPro" id="IPR001810">
    <property type="entry name" value="F-box_dom"/>
</dbReference>
<dbReference type="OMA" id="CAEIPLA"/>
<name>A9TY82_PHYPA</name>
<gene>
    <name evidence="3" type="primary">LOC112286530</name>
    <name evidence="2" type="ORF">PHYPA_012361</name>
</gene>
<feature type="domain" description="F-box" evidence="1">
    <location>
        <begin position="46"/>
        <end position="92"/>
    </location>
</feature>
<sequence length="395" mass="45220">MTLMEIMDLSSEVAMDDSYGFSVECVSGFKHQDTLLPVHNECDLDSDLWSDLPRHLIEKILAWLPIPSYLRFRRVCKTWNKLLQSPGFLRECHDVPSQGSWFLMFKNDHYREAATYNPSLDCWHPIPLVITSAPGQISFHVAASEGLLCYYAAECDNVVVCNPLTRCWRKLPPTLRVQFFQPVGMVKERTTESYKVVVAGIWATYGACYPIAEVYDSTTNSWSITSNTPPNFPLHPPGILCSNTLYWRCHEPHGLVTYDLQEQAWSQIHAPLPQSFESYGLVESGGNIFVIGRQEEPTGKCVCIFQLRSTQLTWEEVDRMPGALLEEFLRNAAQDAYFRCIGHSDQVLISMCGRNMPQLLYDVRKKRWHRLPRCPMPEHRMVDGFSFEPRLGASV</sequence>
<dbReference type="FunFam" id="1.20.1280.50:FF:000040">
    <property type="entry name" value="protein UNUSUAL FLORAL ORGANS"/>
    <property type="match status" value="1"/>
</dbReference>
<dbReference type="PROSITE" id="PS50181">
    <property type="entry name" value="FBOX"/>
    <property type="match status" value="1"/>
</dbReference>
<dbReference type="InterPro" id="IPR015915">
    <property type="entry name" value="Kelch-typ_b-propeller"/>
</dbReference>
<dbReference type="RefSeq" id="XP_024384246.1">
    <property type="nucleotide sequence ID" value="XM_024528478.2"/>
</dbReference>
<dbReference type="eggNOG" id="ENOG502QQ35">
    <property type="taxonomic scope" value="Eukaryota"/>
</dbReference>
<protein>
    <recommendedName>
        <fullName evidence="1">F-box domain-containing protein</fullName>
    </recommendedName>
</protein>
<dbReference type="Gene3D" id="1.20.1280.50">
    <property type="match status" value="1"/>
</dbReference>